<feature type="signal peptide" evidence="1">
    <location>
        <begin position="1"/>
        <end position="21"/>
    </location>
</feature>
<evidence type="ECO:0000313" key="2">
    <source>
        <dbReference type="EMBL" id="KAL3836198.1"/>
    </source>
</evidence>
<organism evidence="2 3">
    <name type="scientific">Sinanodonta woodiana</name>
    <name type="common">Chinese pond mussel</name>
    <name type="synonym">Anodonta woodiana</name>
    <dbReference type="NCBI Taxonomy" id="1069815"/>
    <lineage>
        <taxon>Eukaryota</taxon>
        <taxon>Metazoa</taxon>
        <taxon>Spiralia</taxon>
        <taxon>Lophotrochozoa</taxon>
        <taxon>Mollusca</taxon>
        <taxon>Bivalvia</taxon>
        <taxon>Autobranchia</taxon>
        <taxon>Heteroconchia</taxon>
        <taxon>Palaeoheterodonta</taxon>
        <taxon>Unionida</taxon>
        <taxon>Unionoidea</taxon>
        <taxon>Unionidae</taxon>
        <taxon>Unioninae</taxon>
        <taxon>Sinanodonta</taxon>
    </lineage>
</organism>
<sequence length="97" mass="11076">MSGKWNWVIGLLLLTLNPGSAVDEQRLNYGVIFQSLSPVYCSADKWIHTFQIQLHDNISVDPIKYCTKGVKCTYRNSLLQQLNAIRLTMNAQFNDTI</sequence>
<proteinExistence type="predicted"/>
<dbReference type="AlphaFoldDB" id="A0ABD3TI96"/>
<reference evidence="2 3" key="1">
    <citation type="submission" date="2024-11" db="EMBL/GenBank/DDBJ databases">
        <title>Chromosome-level genome assembly of the freshwater bivalve Anodonta woodiana.</title>
        <authorList>
            <person name="Chen X."/>
        </authorList>
    </citation>
    <scope>NUCLEOTIDE SEQUENCE [LARGE SCALE GENOMIC DNA]</scope>
    <source>
        <strain evidence="2">MN2024</strain>
        <tissue evidence="2">Gills</tissue>
    </source>
</reference>
<accession>A0ABD3TI96</accession>
<comment type="caution">
    <text evidence="2">The sequence shown here is derived from an EMBL/GenBank/DDBJ whole genome shotgun (WGS) entry which is preliminary data.</text>
</comment>
<dbReference type="Proteomes" id="UP001634394">
    <property type="component" value="Unassembled WGS sequence"/>
</dbReference>
<protein>
    <submittedName>
        <fullName evidence="2">Uncharacterized protein</fullName>
    </submittedName>
</protein>
<name>A0ABD3TI96_SINWO</name>
<feature type="chain" id="PRO_5044873271" evidence="1">
    <location>
        <begin position="22"/>
        <end position="97"/>
    </location>
</feature>
<keyword evidence="1" id="KW-0732">Signal</keyword>
<evidence type="ECO:0000313" key="3">
    <source>
        <dbReference type="Proteomes" id="UP001634394"/>
    </source>
</evidence>
<gene>
    <name evidence="2" type="ORF">ACJMK2_021640</name>
</gene>
<dbReference type="EMBL" id="JBJQND010000018">
    <property type="protein sequence ID" value="KAL3836198.1"/>
    <property type="molecule type" value="Genomic_DNA"/>
</dbReference>
<keyword evidence="3" id="KW-1185">Reference proteome</keyword>
<evidence type="ECO:0000256" key="1">
    <source>
        <dbReference type="SAM" id="SignalP"/>
    </source>
</evidence>